<protein>
    <submittedName>
        <fullName evidence="3">Uncharacterized protein</fullName>
    </submittedName>
</protein>
<evidence type="ECO:0000313" key="2">
    <source>
        <dbReference type="EMBL" id="KAF3207309.1"/>
    </source>
</evidence>
<dbReference type="Proteomes" id="UP000472727">
    <property type="component" value="Unassembled WGS sequence"/>
</dbReference>
<accession>A0A7C8UVJ7</accession>
<evidence type="ECO:0000313" key="3">
    <source>
        <dbReference type="EMBL" id="KAF3219556.1"/>
    </source>
</evidence>
<evidence type="ECO:0000256" key="1">
    <source>
        <dbReference type="SAM" id="MobiDB-lite"/>
    </source>
</evidence>
<organism evidence="3 4">
    <name type="scientific">Orbilia oligospora</name>
    <name type="common">Nematode-trapping fungus</name>
    <name type="synonym">Arthrobotrys oligospora</name>
    <dbReference type="NCBI Taxonomy" id="2813651"/>
    <lineage>
        <taxon>Eukaryota</taxon>
        <taxon>Fungi</taxon>
        <taxon>Dikarya</taxon>
        <taxon>Ascomycota</taxon>
        <taxon>Pezizomycotina</taxon>
        <taxon>Orbiliomycetes</taxon>
        <taxon>Orbiliales</taxon>
        <taxon>Orbiliaceae</taxon>
        <taxon>Orbilia</taxon>
    </lineage>
</organism>
<evidence type="ECO:0000313" key="4">
    <source>
        <dbReference type="Proteomes" id="UP000472727"/>
    </source>
</evidence>
<comment type="caution">
    <text evidence="3">The sequence shown here is derived from an EMBL/GenBank/DDBJ whole genome shotgun (WGS) entry which is preliminary data.</text>
</comment>
<dbReference type="AlphaFoldDB" id="A0A7C8UVJ7"/>
<dbReference type="EMBL" id="WIWS01000036">
    <property type="protein sequence ID" value="KAF3219556.1"/>
    <property type="molecule type" value="Genomic_DNA"/>
</dbReference>
<feature type="region of interest" description="Disordered" evidence="1">
    <location>
        <begin position="1"/>
        <end position="33"/>
    </location>
</feature>
<proteinExistence type="predicted"/>
<dbReference type="EMBL" id="WIWT01000053">
    <property type="protein sequence ID" value="KAF3207309.1"/>
    <property type="molecule type" value="Genomic_DNA"/>
</dbReference>
<name>A0A7C8UVJ7_ORBOL</name>
<dbReference type="Proteomes" id="UP000614610">
    <property type="component" value="Unassembled WGS sequence"/>
</dbReference>
<sequence>MTLNLTKVRPNPWTHGDILGPPVSEEKAAGDPGGRYNSDFGGFPTMRSHLSMFRDSEIEQHDRWCEMKPVECAQPITQQWFAFEGQGQPSPPPTILIAAFSCSAKFRGWLGQKWGILSTGHGTNDNKTPCGTKQRLGKFLSFGNKVRRGGISQSLELESHIERGTWCLAFDSIVSLHWTPLAIVRLGKEHPVLIGMRWLFKNVAVWSPAVTMRPTYIDACLGCTTFTWLKENTVHQVAICDTAPLQARADMPNVGDEATFRDWLIRIPKEIDGRFFSLT</sequence>
<gene>
    <name evidence="3" type="ORF">TWF106_006977</name>
    <name evidence="2" type="ORF">TWF679_008380</name>
</gene>
<reference evidence="3 4" key="1">
    <citation type="submission" date="2019-06" db="EMBL/GenBank/DDBJ databases">
        <authorList>
            <person name="Palmer J.M."/>
        </authorList>
    </citation>
    <scope>NUCLEOTIDE SEQUENCE [LARGE SCALE GENOMIC DNA]</scope>
    <source>
        <strain evidence="3 4">TWF106</strain>
        <strain evidence="2">TWF679</strain>
    </source>
</reference>